<dbReference type="PANTHER" id="PTHR43031:SF18">
    <property type="entry name" value="RHODANESE-RELATED SULFURTRANSFERASES"/>
    <property type="match status" value="1"/>
</dbReference>
<feature type="chain" id="PRO_5035325368" evidence="1">
    <location>
        <begin position="20"/>
        <end position="111"/>
    </location>
</feature>
<dbReference type="CDD" id="cd00158">
    <property type="entry name" value="RHOD"/>
    <property type="match status" value="1"/>
</dbReference>
<gene>
    <name evidence="3" type="ORF">H8B19_14545</name>
</gene>
<accession>A0A8J6IWR5</accession>
<dbReference type="InterPro" id="IPR036873">
    <property type="entry name" value="Rhodanese-like_dom_sf"/>
</dbReference>
<dbReference type="Pfam" id="PF00581">
    <property type="entry name" value="Rhodanese"/>
    <property type="match status" value="1"/>
</dbReference>
<keyword evidence="4" id="KW-1185">Reference proteome</keyword>
<dbReference type="EMBL" id="JACNEP010000013">
    <property type="protein sequence ID" value="MBC3767102.1"/>
    <property type="molecule type" value="Genomic_DNA"/>
</dbReference>
<dbReference type="SMART" id="SM00450">
    <property type="entry name" value="RHOD"/>
    <property type="match status" value="1"/>
</dbReference>
<evidence type="ECO:0000259" key="2">
    <source>
        <dbReference type="PROSITE" id="PS50206"/>
    </source>
</evidence>
<dbReference type="PROSITE" id="PS50206">
    <property type="entry name" value="RHODANESE_3"/>
    <property type="match status" value="1"/>
</dbReference>
<name>A0A8J6IWR5_9ALTE</name>
<dbReference type="SUPFAM" id="SSF52821">
    <property type="entry name" value="Rhodanese/Cell cycle control phosphatase"/>
    <property type="match status" value="1"/>
</dbReference>
<evidence type="ECO:0000313" key="3">
    <source>
        <dbReference type="EMBL" id="MBC3767102.1"/>
    </source>
</evidence>
<evidence type="ECO:0000313" key="4">
    <source>
        <dbReference type="Proteomes" id="UP000601768"/>
    </source>
</evidence>
<reference evidence="3" key="1">
    <citation type="journal article" date="2018" name="Int. J. Syst. Evol. Microbiol.">
        <title>Neptunicella marina gen. nov., sp. nov., isolated from surface seawater.</title>
        <authorList>
            <person name="Liu X."/>
            <person name="Lai Q."/>
            <person name="Du Y."/>
            <person name="Zhang X."/>
            <person name="Liu Z."/>
            <person name="Sun F."/>
            <person name="Shao Z."/>
        </authorList>
    </citation>
    <scope>NUCLEOTIDE SEQUENCE</scope>
    <source>
        <strain evidence="3">S27-2</strain>
    </source>
</reference>
<dbReference type="PANTHER" id="PTHR43031">
    <property type="entry name" value="FAD-DEPENDENT OXIDOREDUCTASE"/>
    <property type="match status" value="1"/>
</dbReference>
<comment type="caution">
    <text evidence="3">The sequence shown here is derived from an EMBL/GenBank/DDBJ whole genome shotgun (WGS) entry which is preliminary data.</text>
</comment>
<dbReference type="Gene3D" id="3.40.250.10">
    <property type="entry name" value="Rhodanese-like domain"/>
    <property type="match status" value="1"/>
</dbReference>
<keyword evidence="1" id="KW-0732">Signal</keyword>
<protein>
    <submittedName>
        <fullName evidence="3">Rhodanese-like domain-containing protein</fullName>
    </submittedName>
</protein>
<dbReference type="Proteomes" id="UP000601768">
    <property type="component" value="Unassembled WGS sequence"/>
</dbReference>
<dbReference type="InterPro" id="IPR050229">
    <property type="entry name" value="GlpE_sulfurtransferase"/>
</dbReference>
<dbReference type="InterPro" id="IPR001763">
    <property type="entry name" value="Rhodanese-like_dom"/>
</dbReference>
<dbReference type="RefSeq" id="WP_186507617.1">
    <property type="nucleotide sequence ID" value="NZ_JACNEP010000013.1"/>
</dbReference>
<organism evidence="3 4">
    <name type="scientific">Neptunicella marina</name>
    <dbReference type="NCBI Taxonomy" id="2125989"/>
    <lineage>
        <taxon>Bacteria</taxon>
        <taxon>Pseudomonadati</taxon>
        <taxon>Pseudomonadota</taxon>
        <taxon>Gammaproteobacteria</taxon>
        <taxon>Alteromonadales</taxon>
        <taxon>Alteromonadaceae</taxon>
        <taxon>Neptunicella</taxon>
    </lineage>
</organism>
<reference evidence="3" key="2">
    <citation type="submission" date="2020-08" db="EMBL/GenBank/DDBJ databases">
        <authorList>
            <person name="Lai Q."/>
        </authorList>
    </citation>
    <scope>NUCLEOTIDE SEQUENCE</scope>
    <source>
        <strain evidence="3">S27-2</strain>
    </source>
</reference>
<feature type="domain" description="Rhodanese" evidence="2">
    <location>
        <begin position="17"/>
        <end position="106"/>
    </location>
</feature>
<evidence type="ECO:0000256" key="1">
    <source>
        <dbReference type="SAM" id="SignalP"/>
    </source>
</evidence>
<proteinExistence type="predicted"/>
<sequence>MKKLMLAMATLLFSTFTLAQAVWVDVRSDEEYAQDHIKGDIQIPHVQIVEELGKLYPDKNTEIHLYCRSGRRAGLALEALQEAGYTNVQNAGGIDDARQERKLNTDISSQP</sequence>
<feature type="signal peptide" evidence="1">
    <location>
        <begin position="1"/>
        <end position="19"/>
    </location>
</feature>
<dbReference type="AlphaFoldDB" id="A0A8J6IWR5"/>